<reference evidence="2" key="1">
    <citation type="journal article" date="2019" name="Int. J. Syst. Evol. Microbiol.">
        <title>The Global Catalogue of Microorganisms (GCM) 10K type strain sequencing project: providing services to taxonomists for standard genome sequencing and annotation.</title>
        <authorList>
            <consortium name="The Broad Institute Genomics Platform"/>
            <consortium name="The Broad Institute Genome Sequencing Center for Infectious Disease"/>
            <person name="Wu L."/>
            <person name="Ma J."/>
        </authorList>
    </citation>
    <scope>NUCLEOTIDE SEQUENCE [LARGE SCALE GENOMIC DNA]</scope>
    <source>
        <strain evidence="2">CCM 7224</strain>
    </source>
</reference>
<comment type="caution">
    <text evidence="1">The sequence shown here is derived from an EMBL/GenBank/DDBJ whole genome shotgun (WGS) entry which is preliminary data.</text>
</comment>
<gene>
    <name evidence="1" type="ORF">ACFPFX_35050</name>
</gene>
<dbReference type="Proteomes" id="UP001595834">
    <property type="component" value="Unassembled WGS sequence"/>
</dbReference>
<accession>A0ABV9V1M1</accession>
<keyword evidence="2" id="KW-1185">Reference proteome</keyword>
<dbReference type="RefSeq" id="WP_381229678.1">
    <property type="nucleotide sequence ID" value="NZ_JBHSIZ010000049.1"/>
</dbReference>
<proteinExistence type="predicted"/>
<protein>
    <submittedName>
        <fullName evidence="1">Uncharacterized protein</fullName>
    </submittedName>
</protein>
<feature type="non-terminal residue" evidence="1">
    <location>
        <position position="1"/>
    </location>
</feature>
<name>A0ABV9V1M1_9ACTN</name>
<evidence type="ECO:0000313" key="2">
    <source>
        <dbReference type="Proteomes" id="UP001595834"/>
    </source>
</evidence>
<sequence length="103" mass="10836">VLGLNAVSDGLNVVLPEAAVKHYLPASRQAVNAWLAGFAGTGPGRQEELGPAVAALKQVIEADANMQMLTPCRLKEAHWVGASASERLFPSGSSTTTWRTPLL</sequence>
<dbReference type="EMBL" id="JBHSIZ010000049">
    <property type="protein sequence ID" value="MFC4961515.1"/>
    <property type="molecule type" value="Genomic_DNA"/>
</dbReference>
<organism evidence="1 2">
    <name type="scientific">Streptomyces mauvecolor</name>
    <dbReference type="NCBI Taxonomy" id="58345"/>
    <lineage>
        <taxon>Bacteria</taxon>
        <taxon>Bacillati</taxon>
        <taxon>Actinomycetota</taxon>
        <taxon>Actinomycetes</taxon>
        <taxon>Kitasatosporales</taxon>
        <taxon>Streptomycetaceae</taxon>
        <taxon>Streptomyces</taxon>
    </lineage>
</organism>
<evidence type="ECO:0000313" key="1">
    <source>
        <dbReference type="EMBL" id="MFC4961515.1"/>
    </source>
</evidence>